<reference evidence="3" key="1">
    <citation type="submission" date="2015-04" db="UniProtKB">
        <authorList>
            <consortium name="EnsemblPlants"/>
        </authorList>
    </citation>
    <scope>IDENTIFICATION</scope>
</reference>
<dbReference type="EnsemblPlants" id="OPUNC05G18110.1">
    <property type="protein sequence ID" value="OPUNC05G18110.1"/>
    <property type="gene ID" value="OPUNC05G18110"/>
</dbReference>
<evidence type="ECO:0000256" key="1">
    <source>
        <dbReference type="SAM" id="MobiDB-lite"/>
    </source>
</evidence>
<dbReference type="Pfam" id="PF26138">
    <property type="entry name" value="DUF8040"/>
    <property type="match status" value="1"/>
</dbReference>
<dbReference type="AlphaFoldDB" id="A0A0E0L3V8"/>
<dbReference type="HOGENOM" id="CLU_028568_4_0_1"/>
<dbReference type="OMA" id="HEACDEN"/>
<protein>
    <recommendedName>
        <fullName evidence="2">DUF8040 domain-containing protein</fullName>
    </recommendedName>
</protein>
<organism evidence="3">
    <name type="scientific">Oryza punctata</name>
    <name type="common">Red rice</name>
    <dbReference type="NCBI Taxonomy" id="4537"/>
    <lineage>
        <taxon>Eukaryota</taxon>
        <taxon>Viridiplantae</taxon>
        <taxon>Streptophyta</taxon>
        <taxon>Embryophyta</taxon>
        <taxon>Tracheophyta</taxon>
        <taxon>Spermatophyta</taxon>
        <taxon>Magnoliopsida</taxon>
        <taxon>Liliopsida</taxon>
        <taxon>Poales</taxon>
        <taxon>Poaceae</taxon>
        <taxon>BOP clade</taxon>
        <taxon>Oryzoideae</taxon>
        <taxon>Oryzeae</taxon>
        <taxon>Oryzinae</taxon>
        <taxon>Oryza</taxon>
    </lineage>
</organism>
<dbReference type="InterPro" id="IPR058353">
    <property type="entry name" value="DUF8040"/>
</dbReference>
<sequence length="374" mass="43250">MGSRSIRIRKREEEDDDMILFLFPALHLLDSGAGREKTPRHTSIQTGAEKVTEVLEGHVMNCLVAYHMEPEVFKSIAEFLRRKNLVCDTRGVRVEEKLAMFMFMLSHNASYQDMQYEFKHSGATIHQHIRAFFDIVPTLTHRFIKPPLANQTHSKITSNPRFYPYFKSFPRAKKFRNKPFPIFEALGELYDGQTAEGLLNFTSLQPTNTPDQSRNTEDDIVTQVGADDLLMENNQDDLRSNNLITASEHAEMEVSNQLNQRRQSTSTSRKPPEDKREKNPKRHKQNGNVVDVMEKYIELRRKQAEEEMARDREATKQVDEFSIKNCIAVLSTMKELSPEENAQAFTVFKDAQNREIFISADPLSRILWLILQLG</sequence>
<evidence type="ECO:0000259" key="2">
    <source>
        <dbReference type="Pfam" id="PF26138"/>
    </source>
</evidence>
<name>A0A0E0L3V8_ORYPU</name>
<evidence type="ECO:0000313" key="3">
    <source>
        <dbReference type="EnsemblPlants" id="OPUNC05G18110.1"/>
    </source>
</evidence>
<evidence type="ECO:0000313" key="4">
    <source>
        <dbReference type="Proteomes" id="UP000026962"/>
    </source>
</evidence>
<dbReference type="PANTHER" id="PTHR34395:SF15">
    <property type="entry name" value="OS09G0292400 PROTEIN"/>
    <property type="match status" value="1"/>
</dbReference>
<keyword evidence="4" id="KW-1185">Reference proteome</keyword>
<feature type="domain" description="DUF8040" evidence="2">
    <location>
        <begin position="42"/>
        <end position="136"/>
    </location>
</feature>
<feature type="region of interest" description="Disordered" evidence="1">
    <location>
        <begin position="251"/>
        <end position="286"/>
    </location>
</feature>
<accession>A0A0E0L3V8</accession>
<proteinExistence type="predicted"/>
<reference evidence="3" key="2">
    <citation type="submission" date="2018-05" db="EMBL/GenBank/DDBJ databases">
        <title>OpunRS2 (Oryza punctata Reference Sequence Version 2).</title>
        <authorList>
            <person name="Zhang J."/>
            <person name="Kudrna D."/>
            <person name="Lee S."/>
            <person name="Talag J."/>
            <person name="Welchert J."/>
            <person name="Wing R.A."/>
        </authorList>
    </citation>
    <scope>NUCLEOTIDE SEQUENCE [LARGE SCALE GENOMIC DNA]</scope>
</reference>
<dbReference type="Gramene" id="OPUNC05G18110.1">
    <property type="protein sequence ID" value="OPUNC05G18110.1"/>
    <property type="gene ID" value="OPUNC05G18110"/>
</dbReference>
<dbReference type="Proteomes" id="UP000026962">
    <property type="component" value="Chromosome 5"/>
</dbReference>
<feature type="compositionally biased region" description="Polar residues" evidence="1">
    <location>
        <begin position="254"/>
        <end position="269"/>
    </location>
</feature>
<dbReference type="eggNOG" id="KOG4585">
    <property type="taxonomic scope" value="Eukaryota"/>
</dbReference>
<dbReference type="STRING" id="4537.A0A0E0L3V8"/>
<dbReference type="PANTHER" id="PTHR34395">
    <property type="entry name" value="OS11G0427500 PROTEIN"/>
    <property type="match status" value="1"/>
</dbReference>